<feature type="coiled-coil region" evidence="1">
    <location>
        <begin position="83"/>
        <end position="149"/>
    </location>
</feature>
<dbReference type="EMBL" id="AUWU02000001">
    <property type="protein sequence ID" value="KAH0577752.1"/>
    <property type="molecule type" value="Genomic_DNA"/>
</dbReference>
<protein>
    <submittedName>
        <fullName evidence="2">Uncharacterized protein</fullName>
    </submittedName>
</protein>
<dbReference type="VEuPathDB" id="GiardiaDB:SS50377_21106"/>
<reference evidence="3" key="2">
    <citation type="submission" date="2020-12" db="EMBL/GenBank/DDBJ databases">
        <title>New Spironucleus salmonicida genome in near-complete chromosomes.</title>
        <authorList>
            <person name="Xu F."/>
            <person name="Kurt Z."/>
            <person name="Jimenez-Gonzalez A."/>
            <person name="Astvaldsson A."/>
            <person name="Andersson J.O."/>
            <person name="Svard S.G."/>
        </authorList>
    </citation>
    <scope>NUCLEOTIDE SEQUENCE</scope>
    <source>
        <strain evidence="3">ATCC 50377</strain>
    </source>
</reference>
<reference evidence="2 3" key="1">
    <citation type="journal article" date="2014" name="PLoS Genet.">
        <title>The Genome of Spironucleus salmonicida Highlights a Fish Pathogen Adapted to Fluctuating Environments.</title>
        <authorList>
            <person name="Xu F."/>
            <person name="Jerlstrom-Hultqvist J."/>
            <person name="Einarsson E."/>
            <person name="Astvaldsson A."/>
            <person name="Svard S.G."/>
            <person name="Andersson J.O."/>
        </authorList>
    </citation>
    <scope>NUCLEOTIDE SEQUENCE</scope>
    <source>
        <strain evidence="3">ATCC 50377</strain>
    </source>
</reference>
<keyword evidence="1" id="KW-0175">Coiled coil</keyword>
<dbReference type="EMBL" id="KI546130">
    <property type="protein sequence ID" value="EST43888.1"/>
    <property type="molecule type" value="Genomic_DNA"/>
</dbReference>
<name>V6LHV6_9EUKA</name>
<evidence type="ECO:0000313" key="3">
    <source>
        <dbReference type="EMBL" id="KAH0577752.1"/>
    </source>
</evidence>
<organism evidence="2">
    <name type="scientific">Spironucleus salmonicida</name>
    <dbReference type="NCBI Taxonomy" id="348837"/>
    <lineage>
        <taxon>Eukaryota</taxon>
        <taxon>Metamonada</taxon>
        <taxon>Diplomonadida</taxon>
        <taxon>Hexamitidae</taxon>
        <taxon>Hexamitinae</taxon>
        <taxon>Spironucleus</taxon>
    </lineage>
</organism>
<accession>V6LHV6</accession>
<dbReference type="Proteomes" id="UP000018208">
    <property type="component" value="Unassembled WGS sequence"/>
</dbReference>
<keyword evidence="4" id="KW-1185">Reference proteome</keyword>
<evidence type="ECO:0000256" key="1">
    <source>
        <dbReference type="SAM" id="Coils"/>
    </source>
</evidence>
<sequence length="525" mass="61739">MEDKCLRNQLIDRLSQSLAGTLSEVKLSNDSIFAMNYPIQQYQTTTQNISRNGKTRRFFSELNIKKYSDSNCIKINSSLLERNLQLEKTYKQQQLLKQDLVQENNCFKQQIQNLTENITKYEIERQNLIQFQNEQVEAMNEEHSFIQNQYIEEKLQQSQQKLNLSFVLEGENQTQADLLKAKEMEIQFLREKINRLSNQFLKNRIKKHQQYNQNLNNMQSQIDFEVIQQEKNNLKLENSQLQVEIQQLQKQNFALNSRLQSFQNLVNDHENRYKQIMNRLEQSVRIQYAYVNQEVQTFDNTNITLPISLKENDIQIEILASLAKDLQAAKLKNNTIVQNEFEILQNNEILIQQCNNQSQIIVTQNNEISQLKKQLFNQEFLYNPVKVDQTIQTYSIIQTDLGNSIVYNSIEEETSDDSSKSALEIQMTQGKLEQTQILQYEQRISLATNDFSVQVQIKDFKFQLLTKVSVLEQKLLDQQRIIDSQQSSLQQSAKYIDEDHDQKFQCETLIVQSPSAINLLELSNQ</sequence>
<gene>
    <name evidence="2" type="ORF">SS50377_16188</name>
    <name evidence="3" type="ORF">SS50377_21106</name>
</gene>
<dbReference type="AlphaFoldDB" id="V6LHV6"/>
<evidence type="ECO:0000313" key="2">
    <source>
        <dbReference type="EMBL" id="EST43888.1"/>
    </source>
</evidence>
<proteinExistence type="predicted"/>
<evidence type="ECO:0000313" key="4">
    <source>
        <dbReference type="Proteomes" id="UP000018208"/>
    </source>
</evidence>
<feature type="coiled-coil region" evidence="1">
    <location>
        <begin position="179"/>
        <end position="279"/>
    </location>
</feature>